<evidence type="ECO:0000256" key="1">
    <source>
        <dbReference type="SAM" id="MobiDB-lite"/>
    </source>
</evidence>
<evidence type="ECO:0000313" key="2">
    <source>
        <dbReference type="EMBL" id="KAK3235648.1"/>
    </source>
</evidence>
<reference evidence="2 3" key="1">
    <citation type="journal article" date="2015" name="Genome Biol. Evol.">
        <title>Comparative Genomics of a Bacterivorous Green Alga Reveals Evolutionary Causalities and Consequences of Phago-Mixotrophic Mode of Nutrition.</title>
        <authorList>
            <person name="Burns J.A."/>
            <person name="Paasch A."/>
            <person name="Narechania A."/>
            <person name="Kim E."/>
        </authorList>
    </citation>
    <scope>NUCLEOTIDE SEQUENCE [LARGE SCALE GENOMIC DNA]</scope>
    <source>
        <strain evidence="2 3">PLY_AMNH</strain>
    </source>
</reference>
<dbReference type="Pfam" id="PF05721">
    <property type="entry name" value="PhyH"/>
    <property type="match status" value="1"/>
</dbReference>
<dbReference type="EMBL" id="LGRX02035255">
    <property type="protein sequence ID" value="KAK3235648.1"/>
    <property type="molecule type" value="Genomic_DNA"/>
</dbReference>
<name>A0AAE0BFI5_9CHLO</name>
<evidence type="ECO:0000313" key="3">
    <source>
        <dbReference type="Proteomes" id="UP001190700"/>
    </source>
</evidence>
<dbReference type="AlphaFoldDB" id="A0AAE0BFI5"/>
<gene>
    <name evidence="2" type="ORF">CYMTET_54160</name>
</gene>
<accession>A0AAE0BFI5</accession>
<keyword evidence="3" id="KW-1185">Reference proteome</keyword>
<dbReference type="InterPro" id="IPR008775">
    <property type="entry name" value="Phytyl_CoA_dOase-like"/>
</dbReference>
<dbReference type="Gene3D" id="2.60.120.620">
    <property type="entry name" value="q2cbj1_9rhob like domain"/>
    <property type="match status" value="1"/>
</dbReference>
<protein>
    <recommendedName>
        <fullName evidence="4">Phytanoyl-CoA dioxygenase</fullName>
    </recommendedName>
</protein>
<comment type="caution">
    <text evidence="2">The sequence shown here is derived from an EMBL/GenBank/DDBJ whole genome shotgun (WGS) entry which is preliminary data.</text>
</comment>
<feature type="region of interest" description="Disordered" evidence="1">
    <location>
        <begin position="357"/>
        <end position="407"/>
    </location>
</feature>
<evidence type="ECO:0008006" key="4">
    <source>
        <dbReference type="Google" id="ProtNLM"/>
    </source>
</evidence>
<feature type="compositionally biased region" description="Basic and acidic residues" evidence="1">
    <location>
        <begin position="365"/>
        <end position="394"/>
    </location>
</feature>
<proteinExistence type="predicted"/>
<dbReference type="SUPFAM" id="SSF51197">
    <property type="entry name" value="Clavaminate synthase-like"/>
    <property type="match status" value="1"/>
</dbReference>
<dbReference type="Proteomes" id="UP001190700">
    <property type="component" value="Unassembled WGS sequence"/>
</dbReference>
<organism evidence="2 3">
    <name type="scientific">Cymbomonas tetramitiformis</name>
    <dbReference type="NCBI Taxonomy" id="36881"/>
    <lineage>
        <taxon>Eukaryota</taxon>
        <taxon>Viridiplantae</taxon>
        <taxon>Chlorophyta</taxon>
        <taxon>Pyramimonadophyceae</taxon>
        <taxon>Pyramimonadales</taxon>
        <taxon>Pyramimonadaceae</taxon>
        <taxon>Cymbomonas</taxon>
    </lineage>
</organism>
<sequence length="407" mass="44641">MAPSSPGGSLEAALSRVDYWAGICPELTIRADRKLDEDAPPPISSRKIAELKKCMLKEGYFQVCSQDFDVRELASKLARGVKALRGHGWPPTFIAIYDEAWEMVRQLSPLMLAVTGNKCNMDLVAWYVDPSQAEAGFMPHRDRAFGSGSDIAAQETAQVPASFNANGLPKYCTCWIALSEAQPDNGCLYVVPAWADPGYREGDALSLSGPEAVPADKWGLRRGPTGAPIWSPNCNEGLQAVRAVPCHRGDAVFLSHRVLHWGSQGREGSPHGPRISFSFAASTSGFEEPYLPEAALPFPTIELRLTLAAAQMMSYGGRFPQEEAEKQRYLGLYKKGRHGLGPEFRSRIDACAKAIEASEAFSPRESGETSQDERRSKKKGGEKTKEESHSKHGLTETCIKKKRKKAR</sequence>